<dbReference type="PANTHER" id="PTHR31807">
    <property type="entry name" value="AUGMIN FAMILY MEMBER"/>
    <property type="match status" value="1"/>
</dbReference>
<evidence type="ECO:0000256" key="2">
    <source>
        <dbReference type="SAM" id="MobiDB-lite"/>
    </source>
</evidence>
<comment type="similarity">
    <text evidence="1">Belongs to the QWRF family.</text>
</comment>
<dbReference type="Pfam" id="PF04484">
    <property type="entry name" value="QWRF"/>
    <property type="match status" value="1"/>
</dbReference>
<evidence type="ECO:0000256" key="1">
    <source>
        <dbReference type="ARBA" id="ARBA00010016"/>
    </source>
</evidence>
<dbReference type="AlphaFoldDB" id="A0A5N6N8W6"/>
<feature type="region of interest" description="Disordered" evidence="2">
    <location>
        <begin position="76"/>
        <end position="144"/>
    </location>
</feature>
<evidence type="ECO:0000313" key="3">
    <source>
        <dbReference type="EMBL" id="KAD4584164.1"/>
    </source>
</evidence>
<dbReference type="PANTHER" id="PTHR31807:SF27">
    <property type="entry name" value="QWRF MOTIF-CONTAINING PROTEIN 7"/>
    <property type="match status" value="1"/>
</dbReference>
<evidence type="ECO:0008006" key="5">
    <source>
        <dbReference type="Google" id="ProtNLM"/>
    </source>
</evidence>
<name>A0A5N6N8W6_9ASTR</name>
<proteinExistence type="inferred from homology"/>
<sequence>MNRRSGSRKPTTIVGKQSMSRLTRHGGETLDASPTFTTILSNKANMVSKSRSTSATKARSYKDSDVNNFMINLPNPMTINTKLNSPTPKKKPTPDNGATILPRRRPTSPSAWALSPGRVSPFMPPVPPLKSPSSSDKTGGKHGSGGIRGVLKYFKEKKAASSNVIIQHCFLLMSNRLLQWRFANARAETLMSIVRTGTEKKLFNAWLKILTIRNSNMLKRMEVERARNDIKLYDIMNSQLFLLEKWSRMEAKNFEAVGRVVRKLSVASINVPLLHDSKGDVSDVFDMLNTATTLLENIESTISKLSYEAEKSCYLLTELSIIAKEEIESLVELQTWMTHVVSIKEKERSLQGYLIQTK</sequence>
<dbReference type="GO" id="GO:0008017">
    <property type="term" value="F:microtubule binding"/>
    <property type="evidence" value="ECO:0007669"/>
    <property type="project" value="TreeGrafter"/>
</dbReference>
<protein>
    <recommendedName>
        <fullName evidence="5">QWRF family protein</fullName>
    </recommendedName>
</protein>
<accession>A0A5N6N8W6</accession>
<feature type="compositionally biased region" description="Polar residues" evidence="2">
    <location>
        <begin position="8"/>
        <end position="21"/>
    </location>
</feature>
<reference evidence="3 4" key="1">
    <citation type="submission" date="2019-05" db="EMBL/GenBank/DDBJ databases">
        <title>Mikania micrantha, genome provides insights into the molecular mechanism of rapid growth.</title>
        <authorList>
            <person name="Liu B."/>
        </authorList>
    </citation>
    <scope>NUCLEOTIDE SEQUENCE [LARGE SCALE GENOMIC DNA]</scope>
    <source>
        <strain evidence="3">NLD-2019</strain>
        <tissue evidence="3">Leaf</tissue>
    </source>
</reference>
<feature type="region of interest" description="Disordered" evidence="2">
    <location>
        <begin position="1"/>
        <end position="33"/>
    </location>
</feature>
<keyword evidence="4" id="KW-1185">Reference proteome</keyword>
<dbReference type="GO" id="GO:0005737">
    <property type="term" value="C:cytoplasm"/>
    <property type="evidence" value="ECO:0007669"/>
    <property type="project" value="TreeGrafter"/>
</dbReference>
<organism evidence="3 4">
    <name type="scientific">Mikania micrantha</name>
    <name type="common">bitter vine</name>
    <dbReference type="NCBI Taxonomy" id="192012"/>
    <lineage>
        <taxon>Eukaryota</taxon>
        <taxon>Viridiplantae</taxon>
        <taxon>Streptophyta</taxon>
        <taxon>Embryophyta</taxon>
        <taxon>Tracheophyta</taxon>
        <taxon>Spermatophyta</taxon>
        <taxon>Magnoliopsida</taxon>
        <taxon>eudicotyledons</taxon>
        <taxon>Gunneridae</taxon>
        <taxon>Pentapetalae</taxon>
        <taxon>asterids</taxon>
        <taxon>campanulids</taxon>
        <taxon>Asterales</taxon>
        <taxon>Asteraceae</taxon>
        <taxon>Asteroideae</taxon>
        <taxon>Heliantheae alliance</taxon>
        <taxon>Eupatorieae</taxon>
        <taxon>Mikania</taxon>
    </lineage>
</organism>
<gene>
    <name evidence="3" type="ORF">E3N88_21765</name>
</gene>
<dbReference type="GO" id="GO:0051225">
    <property type="term" value="P:spindle assembly"/>
    <property type="evidence" value="ECO:0007669"/>
    <property type="project" value="TreeGrafter"/>
</dbReference>
<dbReference type="GO" id="GO:0005880">
    <property type="term" value="C:nuclear microtubule"/>
    <property type="evidence" value="ECO:0007669"/>
    <property type="project" value="TreeGrafter"/>
</dbReference>
<dbReference type="OrthoDB" id="663033at2759"/>
<dbReference type="EMBL" id="SZYD01000012">
    <property type="protein sequence ID" value="KAD4584164.1"/>
    <property type="molecule type" value="Genomic_DNA"/>
</dbReference>
<evidence type="ECO:0000313" key="4">
    <source>
        <dbReference type="Proteomes" id="UP000326396"/>
    </source>
</evidence>
<feature type="compositionally biased region" description="Polar residues" evidence="2">
    <location>
        <begin position="76"/>
        <end position="87"/>
    </location>
</feature>
<comment type="caution">
    <text evidence="3">The sequence shown here is derived from an EMBL/GenBank/DDBJ whole genome shotgun (WGS) entry which is preliminary data.</text>
</comment>
<dbReference type="InterPro" id="IPR007573">
    <property type="entry name" value="QWRF"/>
</dbReference>
<dbReference type="Proteomes" id="UP000326396">
    <property type="component" value="Linkage Group LG2"/>
</dbReference>